<organism evidence="1 2">
    <name type="scientific">Amniculicola lignicola CBS 123094</name>
    <dbReference type="NCBI Taxonomy" id="1392246"/>
    <lineage>
        <taxon>Eukaryota</taxon>
        <taxon>Fungi</taxon>
        <taxon>Dikarya</taxon>
        <taxon>Ascomycota</taxon>
        <taxon>Pezizomycotina</taxon>
        <taxon>Dothideomycetes</taxon>
        <taxon>Pleosporomycetidae</taxon>
        <taxon>Pleosporales</taxon>
        <taxon>Amniculicolaceae</taxon>
        <taxon>Amniculicola</taxon>
    </lineage>
</organism>
<name>A0A6A5WD60_9PLEO</name>
<keyword evidence="2" id="KW-1185">Reference proteome</keyword>
<reference evidence="1" key="1">
    <citation type="journal article" date="2020" name="Stud. Mycol.">
        <title>101 Dothideomycetes genomes: a test case for predicting lifestyles and emergence of pathogens.</title>
        <authorList>
            <person name="Haridas S."/>
            <person name="Albert R."/>
            <person name="Binder M."/>
            <person name="Bloem J."/>
            <person name="Labutti K."/>
            <person name="Salamov A."/>
            <person name="Andreopoulos B."/>
            <person name="Baker S."/>
            <person name="Barry K."/>
            <person name="Bills G."/>
            <person name="Bluhm B."/>
            <person name="Cannon C."/>
            <person name="Castanera R."/>
            <person name="Culley D."/>
            <person name="Daum C."/>
            <person name="Ezra D."/>
            <person name="Gonzalez J."/>
            <person name="Henrissat B."/>
            <person name="Kuo A."/>
            <person name="Liang C."/>
            <person name="Lipzen A."/>
            <person name="Lutzoni F."/>
            <person name="Magnuson J."/>
            <person name="Mondo S."/>
            <person name="Nolan M."/>
            <person name="Ohm R."/>
            <person name="Pangilinan J."/>
            <person name="Park H.-J."/>
            <person name="Ramirez L."/>
            <person name="Alfaro M."/>
            <person name="Sun H."/>
            <person name="Tritt A."/>
            <person name="Yoshinaga Y."/>
            <person name="Zwiers L.-H."/>
            <person name="Turgeon B."/>
            <person name="Goodwin S."/>
            <person name="Spatafora J."/>
            <person name="Crous P."/>
            <person name="Grigoriev I."/>
        </authorList>
    </citation>
    <scope>NUCLEOTIDE SEQUENCE</scope>
    <source>
        <strain evidence="1">CBS 123094</strain>
    </source>
</reference>
<accession>A0A6A5WD60</accession>
<dbReference type="OrthoDB" id="167809at2759"/>
<dbReference type="Proteomes" id="UP000799779">
    <property type="component" value="Unassembled WGS sequence"/>
</dbReference>
<evidence type="ECO:0000313" key="2">
    <source>
        <dbReference type="Proteomes" id="UP000799779"/>
    </source>
</evidence>
<sequence>MPNVLVLSFEGFSFSSRQLYEQLLPKLLSRAVVHESQSFQDASSYITSGWPSIILVTDPVITFEEKNNLELLQAVADYTKQGCTTILMGLFAAAVEYPRLDTIFREYFDLRWRAGEYTRHDIHLLTLEESMIRSQSLAHSFRAKALFLSRVPAAQMVYVVSMGVAMSAYGAFARVGLGKLGYVGDVNFTEEPERLILAMCHLDRPEDDYADPELIEQRPMD</sequence>
<gene>
    <name evidence="1" type="ORF">P154DRAFT_298296</name>
</gene>
<dbReference type="EMBL" id="ML977617">
    <property type="protein sequence ID" value="KAF1997075.1"/>
    <property type="molecule type" value="Genomic_DNA"/>
</dbReference>
<evidence type="ECO:0000313" key="1">
    <source>
        <dbReference type="EMBL" id="KAF1997075.1"/>
    </source>
</evidence>
<proteinExistence type="predicted"/>
<protein>
    <submittedName>
        <fullName evidence="1">Uncharacterized protein</fullName>
    </submittedName>
</protein>
<dbReference type="AlphaFoldDB" id="A0A6A5WD60"/>